<dbReference type="Pfam" id="PF02021">
    <property type="entry name" value="UPF0102"/>
    <property type="match status" value="1"/>
</dbReference>
<gene>
    <name evidence="3" type="ORF">EHF_0951</name>
</gene>
<dbReference type="InterPro" id="IPR011856">
    <property type="entry name" value="tRNA_endonuc-like_dom_sf"/>
</dbReference>
<name>X5H2Y6_9RICK</name>
<sequence>MVYSSFHHYTVFYTKNYKHFIYNIVGYLGEIVVIWFLKCKRYHVIKHRYKCVLGEIDIIALKNKHLVFIEVKTSIFRSEIPITNKQQRSIIRVAKHFITYHTKFEEYNIRFDLYFLSLSKGLIHIPHAWQEL</sequence>
<dbReference type="EMBL" id="CP007474">
    <property type="protein sequence ID" value="AHX04445.1"/>
    <property type="molecule type" value="Genomic_DNA"/>
</dbReference>
<dbReference type="Gene3D" id="3.40.1350.10">
    <property type="match status" value="1"/>
</dbReference>
<comment type="similarity">
    <text evidence="1">Belongs to the UPF0102 family.</text>
</comment>
<dbReference type="PANTHER" id="PTHR34039">
    <property type="entry name" value="UPF0102 PROTEIN YRAN"/>
    <property type="match status" value="1"/>
</dbReference>
<keyword evidence="2" id="KW-0812">Transmembrane</keyword>
<keyword evidence="2" id="KW-0472">Membrane</keyword>
<reference evidence="3 4" key="1">
    <citation type="submission" date="2014-03" db="EMBL/GenBank/DDBJ databases">
        <title>Sequencing and Comparison of Genomes and Transcriptome Profiles of Human Ehrlichiosis Agents.</title>
        <authorList>
            <person name="Lin M."/>
            <person name="Daugherty S.C."/>
            <person name="Nagaraj S."/>
            <person name="Cheng Z."/>
            <person name="Xiong Q."/>
            <person name="Lin F.-Y."/>
            <person name="Sengamalay N."/>
            <person name="Ott S."/>
            <person name="Godinez A."/>
            <person name="Tallon L.J."/>
            <person name="Sadzewicz L."/>
            <person name="Fraser C.M."/>
            <person name="Dunning Hotopp J.C."/>
            <person name="Rikihisa Y."/>
        </authorList>
    </citation>
    <scope>NUCLEOTIDE SEQUENCE [LARGE SCALE GENOMIC DNA]</scope>
    <source>
        <strain evidence="3 4">HF</strain>
    </source>
</reference>
<evidence type="ECO:0000313" key="3">
    <source>
        <dbReference type="EMBL" id="AHX04445.1"/>
    </source>
</evidence>
<proteinExistence type="inferred from homology"/>
<dbReference type="NCBIfam" id="NF011276">
    <property type="entry name" value="PRK14683.1"/>
    <property type="match status" value="1"/>
</dbReference>
<keyword evidence="4" id="KW-1185">Reference proteome</keyword>
<dbReference type="eggNOG" id="COG0792">
    <property type="taxonomic scope" value="Bacteria"/>
</dbReference>
<dbReference type="InterPro" id="IPR003509">
    <property type="entry name" value="UPF0102_YraN-like"/>
</dbReference>
<evidence type="ECO:0000256" key="2">
    <source>
        <dbReference type="SAM" id="Phobius"/>
    </source>
</evidence>
<dbReference type="Proteomes" id="UP000023762">
    <property type="component" value="Chromosome"/>
</dbReference>
<organism evidence="3 4">
    <name type="scientific">Ehrlichia japonica</name>
    <dbReference type="NCBI Taxonomy" id="391036"/>
    <lineage>
        <taxon>Bacteria</taxon>
        <taxon>Pseudomonadati</taxon>
        <taxon>Pseudomonadota</taxon>
        <taxon>Alphaproteobacteria</taxon>
        <taxon>Rickettsiales</taxon>
        <taxon>Anaplasmataceae</taxon>
        <taxon>Ehrlichia</taxon>
    </lineage>
</organism>
<dbReference type="GO" id="GO:0003676">
    <property type="term" value="F:nucleic acid binding"/>
    <property type="evidence" value="ECO:0007669"/>
    <property type="project" value="InterPro"/>
</dbReference>
<keyword evidence="2" id="KW-1133">Transmembrane helix</keyword>
<evidence type="ECO:0000256" key="1">
    <source>
        <dbReference type="ARBA" id="ARBA00006738"/>
    </source>
</evidence>
<dbReference type="KEGG" id="ehh:EHF_0951"/>
<dbReference type="AlphaFoldDB" id="X5H2Y6"/>
<dbReference type="InterPro" id="IPR011335">
    <property type="entry name" value="Restrct_endonuc-II-like"/>
</dbReference>
<feature type="transmembrane region" description="Helical" evidence="2">
    <location>
        <begin position="20"/>
        <end position="37"/>
    </location>
</feature>
<dbReference type="PANTHER" id="PTHR34039:SF1">
    <property type="entry name" value="UPF0102 PROTEIN YRAN"/>
    <property type="match status" value="1"/>
</dbReference>
<protein>
    <submittedName>
        <fullName evidence="3">Archaeal holliday junction resolvase family protein</fullName>
    </submittedName>
</protein>
<evidence type="ECO:0000313" key="4">
    <source>
        <dbReference type="Proteomes" id="UP000023762"/>
    </source>
</evidence>
<dbReference type="HOGENOM" id="CLU_115353_0_4_5"/>
<dbReference type="SUPFAM" id="SSF52980">
    <property type="entry name" value="Restriction endonuclease-like"/>
    <property type="match status" value="1"/>
</dbReference>
<accession>X5H2Y6</accession>